<dbReference type="Proteomes" id="UP001153709">
    <property type="component" value="Chromosome 4"/>
</dbReference>
<evidence type="ECO:0000256" key="11">
    <source>
        <dbReference type="ARBA" id="ARBA00023033"/>
    </source>
</evidence>
<comment type="similarity">
    <text evidence="4 14">Belongs to the cytochrome P450 family.</text>
</comment>
<evidence type="ECO:0008006" key="18">
    <source>
        <dbReference type="Google" id="ProtNLM"/>
    </source>
</evidence>
<keyword evidence="7" id="KW-0256">Endoplasmic reticulum</keyword>
<dbReference type="GO" id="GO:0005789">
    <property type="term" value="C:endoplasmic reticulum membrane"/>
    <property type="evidence" value="ECO:0007669"/>
    <property type="project" value="UniProtKB-SubCell"/>
</dbReference>
<dbReference type="InterPro" id="IPR001128">
    <property type="entry name" value="Cyt_P450"/>
</dbReference>
<dbReference type="FunFam" id="1.10.630.10:FF:000042">
    <property type="entry name" value="Cytochrome P450"/>
    <property type="match status" value="1"/>
</dbReference>
<evidence type="ECO:0000256" key="2">
    <source>
        <dbReference type="ARBA" id="ARBA00004174"/>
    </source>
</evidence>
<dbReference type="GO" id="GO:0004497">
    <property type="term" value="F:monooxygenase activity"/>
    <property type="evidence" value="ECO:0007669"/>
    <property type="project" value="UniProtKB-KW"/>
</dbReference>
<evidence type="ECO:0000256" key="6">
    <source>
        <dbReference type="ARBA" id="ARBA00022723"/>
    </source>
</evidence>
<dbReference type="Gene3D" id="1.10.630.10">
    <property type="entry name" value="Cytochrome P450"/>
    <property type="match status" value="1"/>
</dbReference>
<dbReference type="PRINTS" id="PR00385">
    <property type="entry name" value="P450"/>
</dbReference>
<name>A0A9P0GV91_DIABA</name>
<evidence type="ECO:0000313" key="16">
    <source>
        <dbReference type="EMBL" id="CAH1279089.1"/>
    </source>
</evidence>
<dbReference type="EMBL" id="OU898279">
    <property type="protein sequence ID" value="CAH1279089.1"/>
    <property type="molecule type" value="Genomic_DNA"/>
</dbReference>
<dbReference type="CDD" id="cd11056">
    <property type="entry name" value="CYP6-like"/>
    <property type="match status" value="1"/>
</dbReference>
<dbReference type="PROSITE" id="PS00086">
    <property type="entry name" value="CYTOCHROME_P450"/>
    <property type="match status" value="1"/>
</dbReference>
<dbReference type="Pfam" id="PF00067">
    <property type="entry name" value="p450"/>
    <property type="match status" value="1"/>
</dbReference>
<gene>
    <name evidence="16" type="ORF">DIABBA_LOCUS7156</name>
</gene>
<keyword evidence="12 15" id="KW-0472">Membrane</keyword>
<evidence type="ECO:0000256" key="4">
    <source>
        <dbReference type="ARBA" id="ARBA00010617"/>
    </source>
</evidence>
<evidence type="ECO:0000256" key="9">
    <source>
        <dbReference type="ARBA" id="ARBA00023002"/>
    </source>
</evidence>
<evidence type="ECO:0000256" key="12">
    <source>
        <dbReference type="ARBA" id="ARBA00023136"/>
    </source>
</evidence>
<dbReference type="PANTHER" id="PTHR24292">
    <property type="entry name" value="CYTOCHROME P450"/>
    <property type="match status" value="1"/>
</dbReference>
<dbReference type="InterPro" id="IPR002401">
    <property type="entry name" value="Cyt_P450_E_grp-I"/>
</dbReference>
<keyword evidence="11 14" id="KW-0503">Monooxygenase</keyword>
<keyword evidence="15" id="KW-1133">Transmembrane helix</keyword>
<protein>
    <recommendedName>
        <fullName evidence="18">Cytochrome P450</fullName>
    </recommendedName>
</protein>
<dbReference type="GO" id="GO:0016705">
    <property type="term" value="F:oxidoreductase activity, acting on paired donors, with incorporation or reduction of molecular oxygen"/>
    <property type="evidence" value="ECO:0007669"/>
    <property type="project" value="InterPro"/>
</dbReference>
<comment type="cofactor">
    <cofactor evidence="1 13">
        <name>heme</name>
        <dbReference type="ChEBI" id="CHEBI:30413"/>
    </cofactor>
</comment>
<accession>A0A9P0GV91</accession>
<keyword evidence="17" id="KW-1185">Reference proteome</keyword>
<evidence type="ECO:0000256" key="8">
    <source>
        <dbReference type="ARBA" id="ARBA00022848"/>
    </source>
</evidence>
<evidence type="ECO:0000313" key="17">
    <source>
        <dbReference type="Proteomes" id="UP001153709"/>
    </source>
</evidence>
<evidence type="ECO:0000256" key="1">
    <source>
        <dbReference type="ARBA" id="ARBA00001971"/>
    </source>
</evidence>
<organism evidence="16 17">
    <name type="scientific">Diabrotica balteata</name>
    <name type="common">Banded cucumber beetle</name>
    <dbReference type="NCBI Taxonomy" id="107213"/>
    <lineage>
        <taxon>Eukaryota</taxon>
        <taxon>Metazoa</taxon>
        <taxon>Ecdysozoa</taxon>
        <taxon>Arthropoda</taxon>
        <taxon>Hexapoda</taxon>
        <taxon>Insecta</taxon>
        <taxon>Pterygota</taxon>
        <taxon>Neoptera</taxon>
        <taxon>Endopterygota</taxon>
        <taxon>Coleoptera</taxon>
        <taxon>Polyphaga</taxon>
        <taxon>Cucujiformia</taxon>
        <taxon>Chrysomeloidea</taxon>
        <taxon>Chrysomelidae</taxon>
        <taxon>Galerucinae</taxon>
        <taxon>Diabroticina</taxon>
        <taxon>Diabroticites</taxon>
        <taxon>Diabrotica</taxon>
    </lineage>
</organism>
<sequence>MLLNMLLTLSWILYFIIFIGILFLALYKYMTRNFGYWERLKVDGPKPIPFYGNFYNIAKMKSTIPQGFKELYDYTDAPYVGIYVFDKPVLLLRSPELIGDILIKDSHLFLDKTIEIPKHNIITQNFLFFQSMPKWKENRSKFSPCFSPSKLKGMFPFISGIGEELSQYIADSPEVIDVSDMSGKYFIEVIARCIFGIKAKSFQLKDAGFMKMYKGMFSNTYRNMVSQSAHFFFGELANLLRLNFLDTKITDYLFDALYTVIKERKPHDGKAQDLIDIIIYFSKNEGKKELSQEEIEQLIANAMSFLIAGGETSTTTASNVFYEFALNQDIQDKARQEVLKCIEEYGGITYEAMIKTEYLEMCFYEAMRKYPTVPHFCRKAATEYRIRNTDLVLEKGTRIYIALWPLHNNERYFPEPQKYDPERFRNFDWSKDGKLVYMPFGAGPRRCLGDRFGLMAFKVAFMQFLSKYRVERAEDTPDELEYDKKSFLLKPKTGYNLVIKALY</sequence>
<comment type="subcellular location">
    <subcellularLocation>
        <location evidence="3">Endoplasmic reticulum membrane</location>
        <topology evidence="3">Peripheral membrane protein</topology>
    </subcellularLocation>
    <subcellularLocation>
        <location evidence="2">Microsome membrane</location>
        <topology evidence="2">Peripheral membrane protein</topology>
    </subcellularLocation>
</comment>
<keyword evidence="10 13" id="KW-0408">Iron</keyword>
<proteinExistence type="inferred from homology"/>
<dbReference type="PANTHER" id="PTHR24292:SF45">
    <property type="entry name" value="CYTOCHROME P450 6G1-RELATED"/>
    <property type="match status" value="1"/>
</dbReference>
<dbReference type="PRINTS" id="PR00463">
    <property type="entry name" value="EP450I"/>
</dbReference>
<dbReference type="InterPro" id="IPR050476">
    <property type="entry name" value="Insect_CytP450_Detox"/>
</dbReference>
<evidence type="ECO:0000256" key="14">
    <source>
        <dbReference type="RuleBase" id="RU000461"/>
    </source>
</evidence>
<evidence type="ECO:0000256" key="15">
    <source>
        <dbReference type="SAM" id="Phobius"/>
    </source>
</evidence>
<dbReference type="GO" id="GO:0005506">
    <property type="term" value="F:iron ion binding"/>
    <property type="evidence" value="ECO:0007669"/>
    <property type="project" value="InterPro"/>
</dbReference>
<evidence type="ECO:0000256" key="13">
    <source>
        <dbReference type="PIRSR" id="PIRSR602401-1"/>
    </source>
</evidence>
<reference evidence="16" key="1">
    <citation type="submission" date="2022-01" db="EMBL/GenBank/DDBJ databases">
        <authorList>
            <person name="King R."/>
        </authorList>
    </citation>
    <scope>NUCLEOTIDE SEQUENCE</scope>
</reference>
<dbReference type="InterPro" id="IPR036396">
    <property type="entry name" value="Cyt_P450_sf"/>
</dbReference>
<dbReference type="OrthoDB" id="1470350at2759"/>
<keyword evidence="8" id="KW-0492">Microsome</keyword>
<evidence type="ECO:0000256" key="10">
    <source>
        <dbReference type="ARBA" id="ARBA00023004"/>
    </source>
</evidence>
<evidence type="ECO:0000256" key="3">
    <source>
        <dbReference type="ARBA" id="ARBA00004406"/>
    </source>
</evidence>
<evidence type="ECO:0000256" key="5">
    <source>
        <dbReference type="ARBA" id="ARBA00022617"/>
    </source>
</evidence>
<keyword evidence="5 13" id="KW-0349">Heme</keyword>
<keyword evidence="6 13" id="KW-0479">Metal-binding</keyword>
<evidence type="ECO:0000256" key="7">
    <source>
        <dbReference type="ARBA" id="ARBA00022824"/>
    </source>
</evidence>
<dbReference type="SUPFAM" id="SSF48264">
    <property type="entry name" value="Cytochrome P450"/>
    <property type="match status" value="1"/>
</dbReference>
<feature type="transmembrane region" description="Helical" evidence="15">
    <location>
        <begin position="6"/>
        <end position="27"/>
    </location>
</feature>
<dbReference type="GO" id="GO:0020037">
    <property type="term" value="F:heme binding"/>
    <property type="evidence" value="ECO:0007669"/>
    <property type="project" value="InterPro"/>
</dbReference>
<keyword evidence="15" id="KW-0812">Transmembrane</keyword>
<dbReference type="AlphaFoldDB" id="A0A9P0GV91"/>
<dbReference type="InterPro" id="IPR017972">
    <property type="entry name" value="Cyt_P450_CS"/>
</dbReference>
<keyword evidence="9 14" id="KW-0560">Oxidoreductase</keyword>
<feature type="binding site" description="axial binding residue" evidence="13">
    <location>
        <position position="447"/>
    </location>
    <ligand>
        <name>heme</name>
        <dbReference type="ChEBI" id="CHEBI:30413"/>
    </ligand>
    <ligandPart>
        <name>Fe</name>
        <dbReference type="ChEBI" id="CHEBI:18248"/>
    </ligandPart>
</feature>